<evidence type="ECO:0000313" key="12">
    <source>
        <dbReference type="EMBL" id="KXZ56289.1"/>
    </source>
</evidence>
<dbReference type="InterPro" id="IPR011009">
    <property type="entry name" value="Kinase-like_dom_sf"/>
</dbReference>
<dbReference type="OrthoDB" id="248923at2759"/>
<dbReference type="PANTHER" id="PTHR22967:SF57">
    <property type="entry name" value="AUXILIN, ISOFORM A-RELATED"/>
    <property type="match status" value="1"/>
</dbReference>
<dbReference type="SUPFAM" id="SSF56112">
    <property type="entry name" value="Protein kinase-like (PK-like)"/>
    <property type="match status" value="1"/>
</dbReference>
<organism evidence="12 13">
    <name type="scientific">Gonium pectorale</name>
    <name type="common">Green alga</name>
    <dbReference type="NCBI Taxonomy" id="33097"/>
    <lineage>
        <taxon>Eukaryota</taxon>
        <taxon>Viridiplantae</taxon>
        <taxon>Chlorophyta</taxon>
        <taxon>core chlorophytes</taxon>
        <taxon>Chlorophyceae</taxon>
        <taxon>CS clade</taxon>
        <taxon>Chlamydomonadales</taxon>
        <taxon>Volvocaceae</taxon>
        <taxon>Gonium</taxon>
    </lineage>
</organism>
<keyword evidence="2" id="KW-0723">Serine/threonine-protein kinase</keyword>
<reference evidence="13" key="1">
    <citation type="journal article" date="2016" name="Nat. Commun.">
        <title>The Gonium pectorale genome demonstrates co-option of cell cycle regulation during the evolution of multicellularity.</title>
        <authorList>
            <person name="Hanschen E.R."/>
            <person name="Marriage T.N."/>
            <person name="Ferris P.J."/>
            <person name="Hamaji T."/>
            <person name="Toyoda A."/>
            <person name="Fujiyama A."/>
            <person name="Neme R."/>
            <person name="Noguchi H."/>
            <person name="Minakuchi Y."/>
            <person name="Suzuki M."/>
            <person name="Kawai-Toyooka H."/>
            <person name="Smith D.R."/>
            <person name="Sparks H."/>
            <person name="Anderson J."/>
            <person name="Bakaric R."/>
            <person name="Luria V."/>
            <person name="Karger A."/>
            <person name="Kirschner M.W."/>
            <person name="Durand P.M."/>
            <person name="Michod R.E."/>
            <person name="Nozaki H."/>
            <person name="Olson B.J."/>
        </authorList>
    </citation>
    <scope>NUCLEOTIDE SEQUENCE [LARGE SCALE GENOMIC DNA]</scope>
    <source>
        <strain evidence="13">NIES-2863</strain>
    </source>
</reference>
<evidence type="ECO:0000256" key="5">
    <source>
        <dbReference type="ARBA" id="ARBA00022777"/>
    </source>
</evidence>
<evidence type="ECO:0000256" key="10">
    <source>
        <dbReference type="SAM" id="MobiDB-lite"/>
    </source>
</evidence>
<evidence type="ECO:0000256" key="7">
    <source>
        <dbReference type="ARBA" id="ARBA00047899"/>
    </source>
</evidence>
<feature type="binding site" evidence="9">
    <location>
        <position position="58"/>
    </location>
    <ligand>
        <name>ATP</name>
        <dbReference type="ChEBI" id="CHEBI:30616"/>
    </ligand>
</feature>
<keyword evidence="5" id="KW-0418">Kinase</keyword>
<dbReference type="PROSITE" id="PS50011">
    <property type="entry name" value="PROTEIN_KINASE_DOM"/>
    <property type="match status" value="1"/>
</dbReference>
<gene>
    <name evidence="12" type="ORF">GPECTOR_1g254</name>
</gene>
<feature type="region of interest" description="Disordered" evidence="10">
    <location>
        <begin position="726"/>
        <end position="775"/>
    </location>
</feature>
<dbReference type="AlphaFoldDB" id="A0A150H2B7"/>
<feature type="compositionally biased region" description="Pro residues" evidence="10">
    <location>
        <begin position="310"/>
        <end position="320"/>
    </location>
</feature>
<dbReference type="GO" id="GO:0005737">
    <property type="term" value="C:cytoplasm"/>
    <property type="evidence" value="ECO:0007669"/>
    <property type="project" value="TreeGrafter"/>
</dbReference>
<evidence type="ECO:0000256" key="8">
    <source>
        <dbReference type="ARBA" id="ARBA00048679"/>
    </source>
</evidence>
<dbReference type="PANTHER" id="PTHR22967">
    <property type="entry name" value="SERINE/THREONINE PROTEIN KINASE"/>
    <property type="match status" value="1"/>
</dbReference>
<name>A0A150H2B7_GONPE</name>
<feature type="compositionally biased region" description="Low complexity" evidence="10">
    <location>
        <begin position="481"/>
        <end position="509"/>
    </location>
</feature>
<dbReference type="EMBL" id="LSYV01000002">
    <property type="protein sequence ID" value="KXZ56289.1"/>
    <property type="molecule type" value="Genomic_DNA"/>
</dbReference>
<dbReference type="Gene3D" id="1.10.510.10">
    <property type="entry name" value="Transferase(Phosphotransferase) domain 1"/>
    <property type="match status" value="1"/>
</dbReference>
<dbReference type="Pfam" id="PF00069">
    <property type="entry name" value="Pkinase"/>
    <property type="match status" value="1"/>
</dbReference>
<evidence type="ECO:0000256" key="3">
    <source>
        <dbReference type="ARBA" id="ARBA00022679"/>
    </source>
</evidence>
<evidence type="ECO:0000256" key="9">
    <source>
        <dbReference type="PROSITE-ProRule" id="PRU10141"/>
    </source>
</evidence>
<evidence type="ECO:0000256" key="6">
    <source>
        <dbReference type="ARBA" id="ARBA00022840"/>
    </source>
</evidence>
<dbReference type="GO" id="GO:0005524">
    <property type="term" value="F:ATP binding"/>
    <property type="evidence" value="ECO:0007669"/>
    <property type="project" value="UniProtKB-UniRule"/>
</dbReference>
<proteinExistence type="predicted"/>
<feature type="region of interest" description="Disordered" evidence="10">
    <location>
        <begin position="808"/>
        <end position="851"/>
    </location>
</feature>
<comment type="catalytic activity">
    <reaction evidence="8">
        <text>L-seryl-[protein] + ATP = O-phospho-L-seryl-[protein] + ADP + H(+)</text>
        <dbReference type="Rhea" id="RHEA:17989"/>
        <dbReference type="Rhea" id="RHEA-COMP:9863"/>
        <dbReference type="Rhea" id="RHEA-COMP:11604"/>
        <dbReference type="ChEBI" id="CHEBI:15378"/>
        <dbReference type="ChEBI" id="CHEBI:29999"/>
        <dbReference type="ChEBI" id="CHEBI:30616"/>
        <dbReference type="ChEBI" id="CHEBI:83421"/>
        <dbReference type="ChEBI" id="CHEBI:456216"/>
        <dbReference type="EC" id="2.7.11.1"/>
    </reaction>
</comment>
<comment type="caution">
    <text evidence="12">The sequence shown here is derived from an EMBL/GenBank/DDBJ whole genome shotgun (WGS) entry which is preliminary data.</text>
</comment>
<dbReference type="Proteomes" id="UP000075714">
    <property type="component" value="Unassembled WGS sequence"/>
</dbReference>
<feature type="compositionally biased region" description="Pro residues" evidence="10">
    <location>
        <begin position="327"/>
        <end position="336"/>
    </location>
</feature>
<keyword evidence="4 9" id="KW-0547">Nucleotide-binding</keyword>
<feature type="region of interest" description="Disordered" evidence="10">
    <location>
        <begin position="416"/>
        <end position="468"/>
    </location>
</feature>
<keyword evidence="3" id="KW-0808">Transferase</keyword>
<dbReference type="SMART" id="SM00220">
    <property type="entry name" value="S_TKc"/>
    <property type="match status" value="1"/>
</dbReference>
<evidence type="ECO:0000256" key="4">
    <source>
        <dbReference type="ARBA" id="ARBA00022741"/>
    </source>
</evidence>
<evidence type="ECO:0000256" key="1">
    <source>
        <dbReference type="ARBA" id="ARBA00012513"/>
    </source>
</evidence>
<evidence type="ECO:0000313" key="13">
    <source>
        <dbReference type="Proteomes" id="UP000075714"/>
    </source>
</evidence>
<protein>
    <recommendedName>
        <fullName evidence="1">non-specific serine/threonine protein kinase</fullName>
        <ecNumber evidence="1">2.7.11.1</ecNumber>
    </recommendedName>
</protein>
<evidence type="ECO:0000259" key="11">
    <source>
        <dbReference type="PROSITE" id="PS50011"/>
    </source>
</evidence>
<dbReference type="STRING" id="33097.A0A150H2B7"/>
<keyword evidence="6 9" id="KW-0067">ATP-binding</keyword>
<feature type="region of interest" description="Disordered" evidence="10">
    <location>
        <begin position="571"/>
        <end position="613"/>
    </location>
</feature>
<dbReference type="EC" id="2.7.11.1" evidence="1"/>
<evidence type="ECO:0000256" key="2">
    <source>
        <dbReference type="ARBA" id="ARBA00022527"/>
    </source>
</evidence>
<dbReference type="GO" id="GO:0004674">
    <property type="term" value="F:protein serine/threonine kinase activity"/>
    <property type="evidence" value="ECO:0007669"/>
    <property type="project" value="UniProtKB-KW"/>
</dbReference>
<dbReference type="InterPro" id="IPR017441">
    <property type="entry name" value="Protein_kinase_ATP_BS"/>
</dbReference>
<feature type="compositionally biased region" description="Low complexity" evidence="10">
    <location>
        <begin position="516"/>
        <end position="526"/>
    </location>
</feature>
<feature type="region of interest" description="Disordered" evidence="10">
    <location>
        <begin position="480"/>
        <end position="547"/>
    </location>
</feature>
<accession>A0A150H2B7</accession>
<feature type="region of interest" description="Disordered" evidence="10">
    <location>
        <begin position="307"/>
        <end position="404"/>
    </location>
</feature>
<comment type="catalytic activity">
    <reaction evidence="7">
        <text>L-threonyl-[protein] + ATP = O-phospho-L-threonyl-[protein] + ADP + H(+)</text>
        <dbReference type="Rhea" id="RHEA:46608"/>
        <dbReference type="Rhea" id="RHEA-COMP:11060"/>
        <dbReference type="Rhea" id="RHEA-COMP:11605"/>
        <dbReference type="ChEBI" id="CHEBI:15378"/>
        <dbReference type="ChEBI" id="CHEBI:30013"/>
        <dbReference type="ChEBI" id="CHEBI:30616"/>
        <dbReference type="ChEBI" id="CHEBI:61977"/>
        <dbReference type="ChEBI" id="CHEBI:456216"/>
        <dbReference type="EC" id="2.7.11.1"/>
    </reaction>
</comment>
<feature type="domain" description="Protein kinase" evidence="11">
    <location>
        <begin position="29"/>
        <end position="300"/>
    </location>
</feature>
<dbReference type="InterPro" id="IPR000719">
    <property type="entry name" value="Prot_kinase_dom"/>
</dbReference>
<feature type="compositionally biased region" description="Pro residues" evidence="10">
    <location>
        <begin position="392"/>
        <end position="401"/>
    </location>
</feature>
<feature type="compositionally biased region" description="Pro residues" evidence="10">
    <location>
        <begin position="345"/>
        <end position="354"/>
    </location>
</feature>
<keyword evidence="13" id="KW-1185">Reference proteome</keyword>
<feature type="compositionally biased region" description="Gly residues" evidence="10">
    <location>
        <begin position="811"/>
        <end position="822"/>
    </location>
</feature>
<dbReference type="PROSITE" id="PS00107">
    <property type="entry name" value="PROTEIN_KINASE_ATP"/>
    <property type="match status" value="1"/>
</dbReference>
<sequence>MKKLFGGAKKKEKEGTLVGKVVLVGQYSVRVDAVVGEGGFATIYRCVDMKCGVTFALKHMRLAAEPDAIKEVQQEAKTMARLKGHPNILRLHAVAFAGPPGAETDGFMLLDFCPLTLLEVLQRANFALDDFLVYEVFQDVARAVAHMHKCNPPLAHRDLKAENVLKNGEGRWVICDFGSSTSRAQVYDTPAEIAAEEDNIRRTTTPAYRAPEMWDLYARQRIDTAVDVWALGVLLYVLAFGKLPFQGDSKLSILYGKYDMPSGRPPAMRSLIQDMLQVNPVDRPDIFQVLSKLDALRAVLVAEAGGSVDPAPPGPLPPPPPHHHHPSPPPLYPPPHHLQAEQGPPHHPGPSPPPHHPHVPHPGTASGGGGPPPAWQPPHSTARPVPATSGPGPHPPQPHQHPQPHLYQAGLATHARPLPPAAHAPQLPVLGAHLPPPHHIAHQQYPQHPSHPAAQLHQPLYPGQPMVPPPAVLVNGAHAFAQPGQQGPGAAPLSPQPAQQSPPLQRAQPPFQPDWAAVPSSQQPAQPAAPPPDLLDEPYPGMGRAGSAFGASAVQASVGDTAGQQEQLLHRQRTVGEAGEQAPSQAQPPTTGHHRRTNSGQHPHPRSAPASAQLQAAHGAFGFGGDDADWGEQPAFVATGAASAAAELDQWQGPTLQPRTSQSQQPLQDPLATSPVAFVDPRSRWSQVRLLSAANGALEGRVVQLEQLVASQGELLARIATELHSLHTQQQQHMQHSQHAHGHPHQDDACEGTQEPDGRPSGHQGRQQLASAEPGAAAGAAGDYAAAAVMAGGSGVLLASVNSGERTTMLAGGGGSGSGGGVDAQPWGPGDEEQQQPGSAVYPTIRYADLS</sequence>